<dbReference type="GO" id="GO:1900376">
    <property type="term" value="P:regulation of secondary metabolite biosynthetic process"/>
    <property type="evidence" value="ECO:0007669"/>
    <property type="project" value="TreeGrafter"/>
</dbReference>
<keyword evidence="4" id="KW-0805">Transcription regulation</keyword>
<evidence type="ECO:0000256" key="1">
    <source>
        <dbReference type="ARBA" id="ARBA00007957"/>
    </source>
</evidence>
<feature type="binding site" evidence="7">
    <location>
        <position position="90"/>
    </location>
    <ligand>
        <name>Zn(2+)</name>
        <dbReference type="ChEBI" id="CHEBI:29105"/>
    </ligand>
</feature>
<dbReference type="STRING" id="39495.SAMN02745111_00732"/>
<gene>
    <name evidence="8" type="ORF">SAMN02745111_00732</name>
</gene>
<dbReference type="InterPro" id="IPR036390">
    <property type="entry name" value="WH_DNA-bd_sf"/>
</dbReference>
<dbReference type="InterPro" id="IPR002481">
    <property type="entry name" value="FUR"/>
</dbReference>
<evidence type="ECO:0000256" key="5">
    <source>
        <dbReference type="ARBA" id="ARBA00023125"/>
    </source>
</evidence>
<organism evidence="8 9">
    <name type="scientific">Eubacterium uniforme</name>
    <dbReference type="NCBI Taxonomy" id="39495"/>
    <lineage>
        <taxon>Bacteria</taxon>
        <taxon>Bacillati</taxon>
        <taxon>Bacillota</taxon>
        <taxon>Clostridia</taxon>
        <taxon>Eubacteriales</taxon>
        <taxon>Eubacteriaceae</taxon>
        <taxon>Eubacterium</taxon>
    </lineage>
</organism>
<dbReference type="CDD" id="cd07153">
    <property type="entry name" value="Fur_like"/>
    <property type="match status" value="1"/>
</dbReference>
<proteinExistence type="inferred from homology"/>
<dbReference type="InterPro" id="IPR043135">
    <property type="entry name" value="Fur_C"/>
</dbReference>
<evidence type="ECO:0000313" key="8">
    <source>
        <dbReference type="EMBL" id="SKA62952.1"/>
    </source>
</evidence>
<dbReference type="InterPro" id="IPR036388">
    <property type="entry name" value="WH-like_DNA-bd_sf"/>
</dbReference>
<dbReference type="AlphaFoldDB" id="A0A1T4VDC0"/>
<evidence type="ECO:0000256" key="2">
    <source>
        <dbReference type="ARBA" id="ARBA00022491"/>
    </source>
</evidence>
<dbReference type="EMBL" id="FUXZ01000004">
    <property type="protein sequence ID" value="SKA62952.1"/>
    <property type="molecule type" value="Genomic_DNA"/>
</dbReference>
<keyword evidence="7" id="KW-0479">Metal-binding</keyword>
<comment type="similarity">
    <text evidence="1">Belongs to the Fur family.</text>
</comment>
<evidence type="ECO:0000256" key="3">
    <source>
        <dbReference type="ARBA" id="ARBA00022833"/>
    </source>
</evidence>
<evidence type="ECO:0000256" key="6">
    <source>
        <dbReference type="ARBA" id="ARBA00023163"/>
    </source>
</evidence>
<dbReference type="RefSeq" id="WP_078765619.1">
    <property type="nucleotide sequence ID" value="NZ_FUXZ01000004.1"/>
</dbReference>
<dbReference type="Gene3D" id="3.30.1490.190">
    <property type="match status" value="1"/>
</dbReference>
<protein>
    <submittedName>
        <fullName evidence="8">Fur family transcriptional regulator, ferric uptake regulator</fullName>
    </submittedName>
</protein>
<feature type="binding site" evidence="7">
    <location>
        <position position="130"/>
    </location>
    <ligand>
        <name>Zn(2+)</name>
        <dbReference type="ChEBI" id="CHEBI:29105"/>
    </ligand>
</feature>
<keyword evidence="3 7" id="KW-0862">Zinc</keyword>
<dbReference type="PANTHER" id="PTHR33202:SF7">
    <property type="entry name" value="FERRIC UPTAKE REGULATION PROTEIN"/>
    <property type="match status" value="1"/>
</dbReference>
<dbReference type="SUPFAM" id="SSF46785">
    <property type="entry name" value="Winged helix' DNA-binding domain"/>
    <property type="match status" value="1"/>
</dbReference>
<evidence type="ECO:0000313" key="9">
    <source>
        <dbReference type="Proteomes" id="UP000190814"/>
    </source>
</evidence>
<keyword evidence="2" id="KW-0678">Repressor</keyword>
<dbReference type="Pfam" id="PF01475">
    <property type="entry name" value="FUR"/>
    <property type="match status" value="1"/>
</dbReference>
<keyword evidence="9" id="KW-1185">Reference proteome</keyword>
<evidence type="ECO:0000256" key="4">
    <source>
        <dbReference type="ARBA" id="ARBA00023015"/>
    </source>
</evidence>
<dbReference type="GO" id="GO:0000976">
    <property type="term" value="F:transcription cis-regulatory region binding"/>
    <property type="evidence" value="ECO:0007669"/>
    <property type="project" value="TreeGrafter"/>
</dbReference>
<reference evidence="8 9" key="1">
    <citation type="submission" date="2017-02" db="EMBL/GenBank/DDBJ databases">
        <authorList>
            <person name="Peterson S.W."/>
        </authorList>
    </citation>
    <scope>NUCLEOTIDE SEQUENCE [LARGE SCALE GENOMIC DNA]</scope>
    <source>
        <strain evidence="8 9">ATCC 35992</strain>
    </source>
</reference>
<sequence length="138" mass="15987">MAYKTKQREVLLEYLKKKKGSHITVNDVCDFFDKKGEKIGQTTVYRQLEKMVDEGVVNKYIIDGNSPACFEYVGENKMHTDGKVCFHCKCEVCGALIHMHCDELNSIKGHLEKDHDFMLNPKRTVFYGVCKKCRRKMA</sequence>
<dbReference type="PANTHER" id="PTHR33202">
    <property type="entry name" value="ZINC UPTAKE REGULATION PROTEIN"/>
    <property type="match status" value="1"/>
</dbReference>
<dbReference type="GO" id="GO:0008270">
    <property type="term" value="F:zinc ion binding"/>
    <property type="evidence" value="ECO:0007669"/>
    <property type="project" value="TreeGrafter"/>
</dbReference>
<comment type="cofactor">
    <cofactor evidence="7">
        <name>Zn(2+)</name>
        <dbReference type="ChEBI" id="CHEBI:29105"/>
    </cofactor>
    <text evidence="7">Binds 1 zinc ion per subunit.</text>
</comment>
<dbReference type="GO" id="GO:0045892">
    <property type="term" value="P:negative regulation of DNA-templated transcription"/>
    <property type="evidence" value="ECO:0007669"/>
    <property type="project" value="TreeGrafter"/>
</dbReference>
<dbReference type="GO" id="GO:0003700">
    <property type="term" value="F:DNA-binding transcription factor activity"/>
    <property type="evidence" value="ECO:0007669"/>
    <property type="project" value="InterPro"/>
</dbReference>
<feature type="binding site" evidence="7">
    <location>
        <position position="93"/>
    </location>
    <ligand>
        <name>Zn(2+)</name>
        <dbReference type="ChEBI" id="CHEBI:29105"/>
    </ligand>
</feature>
<feature type="binding site" evidence="7">
    <location>
        <position position="133"/>
    </location>
    <ligand>
        <name>Zn(2+)</name>
        <dbReference type="ChEBI" id="CHEBI:29105"/>
    </ligand>
</feature>
<dbReference type="Proteomes" id="UP000190814">
    <property type="component" value="Unassembled WGS sequence"/>
</dbReference>
<keyword evidence="5" id="KW-0238">DNA-binding</keyword>
<accession>A0A1T4VDC0</accession>
<name>A0A1T4VDC0_9FIRM</name>
<dbReference type="OrthoDB" id="8659436at2"/>
<keyword evidence="6" id="KW-0804">Transcription</keyword>
<dbReference type="Gene3D" id="1.10.10.10">
    <property type="entry name" value="Winged helix-like DNA-binding domain superfamily/Winged helix DNA-binding domain"/>
    <property type="match status" value="1"/>
</dbReference>
<evidence type="ECO:0000256" key="7">
    <source>
        <dbReference type="PIRSR" id="PIRSR602481-1"/>
    </source>
</evidence>